<dbReference type="STRING" id="585530.HMPREF0183_1838"/>
<gene>
    <name evidence="1" type="ORF">HMPREF0183_1838</name>
</gene>
<protein>
    <submittedName>
        <fullName evidence="1">Uncharacterized protein</fullName>
    </submittedName>
</protein>
<dbReference type="Proteomes" id="UP000005714">
    <property type="component" value="Unassembled WGS sequence"/>
</dbReference>
<dbReference type="AlphaFoldDB" id="D4YPH8"/>
<evidence type="ECO:0000313" key="2">
    <source>
        <dbReference type="Proteomes" id="UP000005714"/>
    </source>
</evidence>
<evidence type="ECO:0000313" key="1">
    <source>
        <dbReference type="EMBL" id="EFG46839.1"/>
    </source>
</evidence>
<accession>D4YPH8</accession>
<organism evidence="1 2">
    <name type="scientific">Brevibacterium mcbrellneri ATCC 49030</name>
    <dbReference type="NCBI Taxonomy" id="585530"/>
    <lineage>
        <taxon>Bacteria</taxon>
        <taxon>Bacillati</taxon>
        <taxon>Actinomycetota</taxon>
        <taxon>Actinomycetes</taxon>
        <taxon>Micrococcales</taxon>
        <taxon>Brevibacteriaceae</taxon>
        <taxon>Brevibacterium</taxon>
    </lineage>
</organism>
<reference evidence="1 2" key="1">
    <citation type="submission" date="2010-04" db="EMBL/GenBank/DDBJ databases">
        <authorList>
            <person name="Qin X."/>
            <person name="Bachman B."/>
            <person name="Battles P."/>
            <person name="Bell A."/>
            <person name="Bess C."/>
            <person name="Bickham C."/>
            <person name="Chaboub L."/>
            <person name="Chen D."/>
            <person name="Coyle M."/>
            <person name="Deiros D.R."/>
            <person name="Dinh H."/>
            <person name="Forbes L."/>
            <person name="Fowler G."/>
            <person name="Francisco L."/>
            <person name="Fu Q."/>
            <person name="Gubbala S."/>
            <person name="Hale W."/>
            <person name="Han Y."/>
            <person name="Hemphill L."/>
            <person name="Highlander S.K."/>
            <person name="Hirani K."/>
            <person name="Hogues M."/>
            <person name="Jackson L."/>
            <person name="Jakkamsetti A."/>
            <person name="Javaid M."/>
            <person name="Jiang H."/>
            <person name="Korchina V."/>
            <person name="Kovar C."/>
            <person name="Lara F."/>
            <person name="Lee S."/>
            <person name="Mata R."/>
            <person name="Mathew T."/>
            <person name="Moen C."/>
            <person name="Morales K."/>
            <person name="Munidasa M."/>
            <person name="Nazareth L."/>
            <person name="Ngo R."/>
            <person name="Nguyen L."/>
            <person name="Okwuonu G."/>
            <person name="Ongeri F."/>
            <person name="Patil S."/>
            <person name="Petrosino J."/>
            <person name="Pham C."/>
            <person name="Pham P."/>
            <person name="Pu L.-L."/>
            <person name="Puazo M."/>
            <person name="Raj R."/>
            <person name="Reid J."/>
            <person name="Rouhana J."/>
            <person name="Saada N."/>
            <person name="Shang Y."/>
            <person name="Simmons D."/>
            <person name="Thornton R."/>
            <person name="Warren J."/>
            <person name="Weissenberger G."/>
            <person name="Zhang J."/>
            <person name="Zhang L."/>
            <person name="Zhou C."/>
            <person name="Zhu D."/>
            <person name="Muzny D."/>
            <person name="Worley K."/>
            <person name="Gibbs R."/>
        </authorList>
    </citation>
    <scope>NUCLEOTIDE SEQUENCE [LARGE SCALE GENOMIC DNA]</scope>
    <source>
        <strain evidence="1 2">ATCC 49030</strain>
    </source>
</reference>
<keyword evidence="2" id="KW-1185">Reference proteome</keyword>
<proteinExistence type="predicted"/>
<name>D4YPH8_9MICO</name>
<sequence>MLAAEIMLMAHGCDEKDVLDSRVGLKCPGFDDDIQPGALQSS</sequence>
<comment type="caution">
    <text evidence="1">The sequence shown here is derived from an EMBL/GenBank/DDBJ whole genome shotgun (WGS) entry which is preliminary data.</text>
</comment>
<dbReference type="EMBL" id="ADNU01000049">
    <property type="protein sequence ID" value="EFG46839.1"/>
    <property type="molecule type" value="Genomic_DNA"/>
</dbReference>